<evidence type="ECO:0000313" key="3">
    <source>
        <dbReference type="Proteomes" id="UP000007820"/>
    </source>
</evidence>
<feature type="region of interest" description="Disordered" evidence="1">
    <location>
        <begin position="216"/>
        <end position="244"/>
    </location>
</feature>
<dbReference type="Proteomes" id="UP000007820">
    <property type="component" value="Unassembled WGS sequence"/>
</dbReference>
<proteinExistence type="predicted"/>
<dbReference type="AlphaFoldDB" id="F9D5N2"/>
<sequence length="277" mass="28269">MQLQFFLEGWSRLARYGHVERLLDDGQNAVELRGLEVAREAFLCVAAREGNMEVGRELAQHFGQRCVVEVEAAGGPGHAVVVDVGEPTRTVTARGQQGTHAPAQHDGAVTAACGGKAHGALGHVDRGAAAGLVHLQACADVANLVVGIADDERMARVVAYLQIGAAPDAHVAAVAAIGQGGVGGEGDTCAIGQRVGLGHVLTLCAERHLAVGVERPGPARHEGQQHGGHGPAAQPAVGAGAGGRVETVQGRPGVEAAGQVMSENELPFVVSVHGMID</sequence>
<dbReference type="EMBL" id="AFPW01000036">
    <property type="protein sequence ID" value="EGQ13020.1"/>
    <property type="molecule type" value="Genomic_DNA"/>
</dbReference>
<evidence type="ECO:0000256" key="1">
    <source>
        <dbReference type="SAM" id="MobiDB-lite"/>
    </source>
</evidence>
<gene>
    <name evidence="2" type="ORF">HMPREF9136_2160</name>
</gene>
<comment type="caution">
    <text evidence="2">The sequence shown here is derived from an EMBL/GenBank/DDBJ whole genome shotgun (WGS) entry which is preliminary data.</text>
</comment>
<accession>F9D5N2</accession>
<protein>
    <submittedName>
        <fullName evidence="2">Uncharacterized protein</fullName>
    </submittedName>
</protein>
<organism evidence="2 3">
    <name type="scientific">Prevotella dentalis (strain ATCC 49559 / DSM 3688 / JCM 13448 / NCTC 12043 / ES 2772)</name>
    <name type="common">Mitsuokella dentalis</name>
    <dbReference type="NCBI Taxonomy" id="908937"/>
    <lineage>
        <taxon>Bacteria</taxon>
        <taxon>Pseudomonadati</taxon>
        <taxon>Bacteroidota</taxon>
        <taxon>Bacteroidia</taxon>
        <taxon>Bacteroidales</taxon>
        <taxon>Prevotellaceae</taxon>
        <taxon>Prevotella</taxon>
    </lineage>
</organism>
<reference evidence="2 3" key="1">
    <citation type="submission" date="2011-04" db="EMBL/GenBank/DDBJ databases">
        <authorList>
            <person name="Muzny D."/>
            <person name="Qin X."/>
            <person name="Deng J."/>
            <person name="Jiang H."/>
            <person name="Liu Y."/>
            <person name="Qu J."/>
            <person name="Song X.-Z."/>
            <person name="Zhang L."/>
            <person name="Thornton R."/>
            <person name="Coyle M."/>
            <person name="Francisco L."/>
            <person name="Jackson L."/>
            <person name="Javaid M."/>
            <person name="Korchina V."/>
            <person name="Kovar C."/>
            <person name="Mata R."/>
            <person name="Mathew T."/>
            <person name="Ngo R."/>
            <person name="Nguyen L."/>
            <person name="Nguyen N."/>
            <person name="Okwuonu G."/>
            <person name="Ongeri F."/>
            <person name="Pham C."/>
            <person name="Simmons D."/>
            <person name="Wilczek-Boney K."/>
            <person name="Hale W."/>
            <person name="Jakkamsetti A."/>
            <person name="Pham P."/>
            <person name="Ruth R."/>
            <person name="San Lucas F."/>
            <person name="Warren J."/>
            <person name="Zhang J."/>
            <person name="Zhao Z."/>
            <person name="Zhou C."/>
            <person name="Zhu D."/>
            <person name="Lee S."/>
            <person name="Bess C."/>
            <person name="Blankenburg K."/>
            <person name="Forbes L."/>
            <person name="Fu Q."/>
            <person name="Gubbala S."/>
            <person name="Hirani K."/>
            <person name="Jayaseelan J.C."/>
            <person name="Lara F."/>
            <person name="Munidasa M."/>
            <person name="Palculict T."/>
            <person name="Patil S."/>
            <person name="Pu L.-L."/>
            <person name="Saada N."/>
            <person name="Tang L."/>
            <person name="Weissenberger G."/>
            <person name="Zhu Y."/>
            <person name="Hemphill L."/>
            <person name="Shang Y."/>
            <person name="Youmans B."/>
            <person name="Ayvaz T."/>
            <person name="Ross M."/>
            <person name="Santibanez J."/>
            <person name="Aqrawi P."/>
            <person name="Gross S."/>
            <person name="Joshi V."/>
            <person name="Fowler G."/>
            <person name="Nazareth L."/>
            <person name="Reid J."/>
            <person name="Worley K."/>
            <person name="Petrosino J."/>
            <person name="Highlander S."/>
            <person name="Gibbs R."/>
        </authorList>
    </citation>
    <scope>NUCLEOTIDE SEQUENCE [LARGE SCALE GENOMIC DNA]</scope>
    <source>
        <strain evidence="2 3">DSM 3688</strain>
    </source>
</reference>
<evidence type="ECO:0000313" key="2">
    <source>
        <dbReference type="EMBL" id="EGQ13020.1"/>
    </source>
</evidence>
<name>F9D5N2_PREDD</name>